<keyword evidence="3" id="KW-1185">Reference proteome</keyword>
<feature type="region of interest" description="Disordered" evidence="1">
    <location>
        <begin position="422"/>
        <end position="450"/>
    </location>
</feature>
<proteinExistence type="predicted"/>
<evidence type="ECO:0000313" key="2">
    <source>
        <dbReference type="EMBL" id="GAA4256492.1"/>
    </source>
</evidence>
<accession>A0ABP8DHX3</accession>
<evidence type="ECO:0000313" key="3">
    <source>
        <dbReference type="Proteomes" id="UP001500620"/>
    </source>
</evidence>
<protein>
    <submittedName>
        <fullName evidence="2">Uncharacterized protein</fullName>
    </submittedName>
</protein>
<dbReference type="Proteomes" id="UP001500620">
    <property type="component" value="Unassembled WGS sequence"/>
</dbReference>
<organism evidence="2 3">
    <name type="scientific">Dactylosporangium darangshiense</name>
    <dbReference type="NCBI Taxonomy" id="579108"/>
    <lineage>
        <taxon>Bacteria</taxon>
        <taxon>Bacillati</taxon>
        <taxon>Actinomycetota</taxon>
        <taxon>Actinomycetes</taxon>
        <taxon>Micromonosporales</taxon>
        <taxon>Micromonosporaceae</taxon>
        <taxon>Dactylosporangium</taxon>
    </lineage>
</organism>
<sequence length="516" mass="55318">MTTYGELLDQAIDALDAATVAIGAAPPSGLDDQVHIAVARAQLYRNLHQQVVLVGAAPISLLANELAHATARTGNLADGIVLTAPSSPVAVAVARAAAVAEAATAILASHLAPPAPTILALPPAPAAAALREAGHGRPAALRRIGDVVTAATRLDHRLGVWLAQHTIVAAAISDADRTTTSRLPQAAARTARAKQPSPLDTLQANTALEVPHRQRSIDDFGSAFAALDTARGWLLDHRDHHTAIDLTTLSGVGLSLSHQVSFALRLAGHPLPKDAVAHLTHLWRRAGRLLGQLRDVRNIDTSPEIKTLLQVERWLRGLTRHEHGWRLPEDLVRTDADADTWHSLAIQLAARLPDLATLLDYGSNAAISRNALAQLWWPGPREVHGVWVNHPLWQRATITRGPGKNLVETTRLLRVPSEWPAIATSTRPSPGLQEVLDRQPPGRQGQRPTYRNTFEAGRRAEAITSDVRNLRRRVRAATSATHDVPVAAAPSTAIAEHATDIARADSPRLNEPDLAP</sequence>
<feature type="compositionally biased region" description="Basic and acidic residues" evidence="1">
    <location>
        <begin position="497"/>
        <end position="516"/>
    </location>
</feature>
<name>A0ABP8DHX3_9ACTN</name>
<reference evidence="3" key="1">
    <citation type="journal article" date="2019" name="Int. J. Syst. Evol. Microbiol.">
        <title>The Global Catalogue of Microorganisms (GCM) 10K type strain sequencing project: providing services to taxonomists for standard genome sequencing and annotation.</title>
        <authorList>
            <consortium name="The Broad Institute Genomics Platform"/>
            <consortium name="The Broad Institute Genome Sequencing Center for Infectious Disease"/>
            <person name="Wu L."/>
            <person name="Ma J."/>
        </authorList>
    </citation>
    <scope>NUCLEOTIDE SEQUENCE [LARGE SCALE GENOMIC DNA]</scope>
    <source>
        <strain evidence="3">JCM 17441</strain>
    </source>
</reference>
<feature type="region of interest" description="Disordered" evidence="1">
    <location>
        <begin position="489"/>
        <end position="516"/>
    </location>
</feature>
<dbReference type="EMBL" id="BAABAT010000024">
    <property type="protein sequence ID" value="GAA4256492.1"/>
    <property type="molecule type" value="Genomic_DNA"/>
</dbReference>
<dbReference type="RefSeq" id="WP_345133474.1">
    <property type="nucleotide sequence ID" value="NZ_BAABAT010000024.1"/>
</dbReference>
<evidence type="ECO:0000256" key="1">
    <source>
        <dbReference type="SAM" id="MobiDB-lite"/>
    </source>
</evidence>
<gene>
    <name evidence="2" type="ORF">GCM10022255_069550</name>
</gene>
<comment type="caution">
    <text evidence="2">The sequence shown here is derived from an EMBL/GenBank/DDBJ whole genome shotgun (WGS) entry which is preliminary data.</text>
</comment>